<evidence type="ECO:0000256" key="5">
    <source>
        <dbReference type="ARBA" id="ARBA00023054"/>
    </source>
</evidence>
<evidence type="ECO:0000256" key="1">
    <source>
        <dbReference type="ARBA" id="ARBA00004300"/>
    </source>
</evidence>
<sequence length="498" mass="60885">MALPTMPCYWTTRKNIYEKAILQRRNHEEDFRQKWTDNAEYFSKNNVNASKQETWTSDRSFQNSMEAYKSNVEKETKSLNLRRRRLLLADLLEKETKAYKAELRGLSVDNFTRIEDMKDKVEGLKSAREEKRKQVAEEKLYEFWKQNNPDLRKVESDLLKEHVIDQWSDQISEHEQQLLSARKEKEEYEKMMERKRQEAMEEERKKEMKRLQDQKNLQKVLQDQIVELKQREAETERLKKDQENLELEQWNLEKLEESRRLKEEHRKKQDFGRVLLRQHKTQLMRRSRVIQDELEQDRKLLEDLIEQEKEEELIKTSRHEKARADAQWMKQVIDDQIRVEKTREAELDMLYQDEAARVWQKREAEWEREKQARERLMGEVLAVRQDQIVDKLEALRKQQEESIEQRELLVREIELANQLTRREEEAAVDAKNILKLNLKEQAIARKERELLSQREQEEELQREREEEKNYEDILREETERMRMKGHTDRGYGRKQAWM</sequence>
<dbReference type="InterPro" id="IPR043597">
    <property type="entry name" value="TPH_dom"/>
</dbReference>
<dbReference type="GO" id="GO:0005813">
    <property type="term" value="C:centrosome"/>
    <property type="evidence" value="ECO:0007669"/>
    <property type="project" value="UniProtKB-SubCell"/>
</dbReference>
<evidence type="ECO:0000256" key="3">
    <source>
        <dbReference type="ARBA" id="ARBA00017328"/>
    </source>
</evidence>
<dbReference type="InterPro" id="IPR043596">
    <property type="entry name" value="CFAP53/TCHP"/>
</dbReference>
<dbReference type="Pfam" id="PF13868">
    <property type="entry name" value="TPH"/>
    <property type="match status" value="1"/>
</dbReference>
<feature type="domain" description="Trichohyalin-plectin-homology" evidence="9">
    <location>
        <begin position="145"/>
        <end position="481"/>
    </location>
</feature>
<dbReference type="GO" id="GO:0006915">
    <property type="term" value="P:apoptotic process"/>
    <property type="evidence" value="ECO:0007669"/>
    <property type="project" value="TreeGrafter"/>
</dbReference>
<name>A0AAN8K823_PATCE</name>
<organism evidence="10 11">
    <name type="scientific">Patella caerulea</name>
    <name type="common">Rayed Mediterranean limpet</name>
    <dbReference type="NCBI Taxonomy" id="87958"/>
    <lineage>
        <taxon>Eukaryota</taxon>
        <taxon>Metazoa</taxon>
        <taxon>Spiralia</taxon>
        <taxon>Lophotrochozoa</taxon>
        <taxon>Mollusca</taxon>
        <taxon>Gastropoda</taxon>
        <taxon>Patellogastropoda</taxon>
        <taxon>Patelloidea</taxon>
        <taxon>Patellidae</taxon>
        <taxon>Patella</taxon>
    </lineage>
</organism>
<evidence type="ECO:0000256" key="8">
    <source>
        <dbReference type="SAM" id="MobiDB-lite"/>
    </source>
</evidence>
<evidence type="ECO:0000256" key="7">
    <source>
        <dbReference type="SAM" id="Coils"/>
    </source>
</evidence>
<dbReference type="Proteomes" id="UP001347796">
    <property type="component" value="Unassembled WGS sequence"/>
</dbReference>
<keyword evidence="4" id="KW-0963">Cytoplasm</keyword>
<keyword evidence="11" id="KW-1185">Reference proteome</keyword>
<reference evidence="10 11" key="1">
    <citation type="submission" date="2024-01" db="EMBL/GenBank/DDBJ databases">
        <title>The genome of the rayed Mediterranean limpet Patella caerulea (Linnaeus, 1758).</title>
        <authorList>
            <person name="Anh-Thu Weber A."/>
            <person name="Halstead-Nussloch G."/>
        </authorList>
    </citation>
    <scope>NUCLEOTIDE SEQUENCE [LARGE SCALE GENOMIC DNA]</scope>
    <source>
        <strain evidence="10">AATW-2023a</strain>
        <tissue evidence="10">Whole specimen</tissue>
    </source>
</reference>
<accession>A0AAN8K823</accession>
<dbReference type="PANTHER" id="PTHR31183:SF2">
    <property type="entry name" value="TRICHOPLEIN KERATIN FILAMENT-BINDING PROTEIN"/>
    <property type="match status" value="1"/>
</dbReference>
<evidence type="ECO:0000256" key="6">
    <source>
        <dbReference type="ARBA" id="ARBA00023212"/>
    </source>
</evidence>
<evidence type="ECO:0000313" key="11">
    <source>
        <dbReference type="Proteomes" id="UP001347796"/>
    </source>
</evidence>
<feature type="region of interest" description="Disordered" evidence="8">
    <location>
        <begin position="452"/>
        <end position="471"/>
    </location>
</feature>
<keyword evidence="6" id="KW-0206">Cytoskeleton</keyword>
<dbReference type="AlphaFoldDB" id="A0AAN8K823"/>
<keyword evidence="5 7" id="KW-0175">Coiled coil</keyword>
<dbReference type="EMBL" id="JAZGQO010000002">
    <property type="protein sequence ID" value="KAK6190796.1"/>
    <property type="molecule type" value="Genomic_DNA"/>
</dbReference>
<proteinExistence type="inferred from homology"/>
<comment type="subcellular location">
    <subcellularLocation>
        <location evidence="1">Cytoplasm</location>
        <location evidence="1">Cytoskeleton</location>
        <location evidence="1">Microtubule organizing center</location>
        <location evidence="1">Centrosome</location>
    </subcellularLocation>
</comment>
<protein>
    <recommendedName>
        <fullName evidence="3">Trichoplein keratin filament-binding protein</fullName>
    </recommendedName>
</protein>
<feature type="coiled-coil region" evidence="7">
    <location>
        <begin position="164"/>
        <end position="258"/>
    </location>
</feature>
<evidence type="ECO:0000256" key="4">
    <source>
        <dbReference type="ARBA" id="ARBA00022490"/>
    </source>
</evidence>
<evidence type="ECO:0000256" key="2">
    <source>
        <dbReference type="ARBA" id="ARBA00010777"/>
    </source>
</evidence>
<evidence type="ECO:0000259" key="9">
    <source>
        <dbReference type="Pfam" id="PF13868"/>
    </source>
</evidence>
<comment type="caution">
    <text evidence="10">The sequence shown here is derived from an EMBL/GenBank/DDBJ whole genome shotgun (WGS) entry which is preliminary data.</text>
</comment>
<dbReference type="PANTHER" id="PTHR31183">
    <property type="entry name" value="TRICHOPLEIN KERATIN FILAMENT-BINDING PROTEIN FAMILY MEMBER"/>
    <property type="match status" value="1"/>
</dbReference>
<gene>
    <name evidence="10" type="ORF">SNE40_002584</name>
</gene>
<feature type="compositionally biased region" description="Basic and acidic residues" evidence="8">
    <location>
        <begin position="477"/>
        <end position="491"/>
    </location>
</feature>
<feature type="region of interest" description="Disordered" evidence="8">
    <location>
        <begin position="477"/>
        <end position="498"/>
    </location>
</feature>
<comment type="similarity">
    <text evidence="2">Belongs to the TCHP family.</text>
</comment>
<dbReference type="GO" id="GO:0045095">
    <property type="term" value="C:keratin filament"/>
    <property type="evidence" value="ECO:0007669"/>
    <property type="project" value="TreeGrafter"/>
</dbReference>
<evidence type="ECO:0000313" key="10">
    <source>
        <dbReference type="EMBL" id="KAK6190796.1"/>
    </source>
</evidence>